<dbReference type="InterPro" id="IPR020617">
    <property type="entry name" value="Thiolase_C"/>
</dbReference>
<comment type="caution">
    <text evidence="11">The sequence shown here is derived from an EMBL/GenBank/DDBJ whole genome shotgun (WGS) entry which is preliminary data.</text>
</comment>
<dbReference type="Pfam" id="PF00108">
    <property type="entry name" value="Thiolase_N"/>
    <property type="match status" value="1"/>
</dbReference>
<evidence type="ECO:0000313" key="12">
    <source>
        <dbReference type="Proteomes" id="UP000617531"/>
    </source>
</evidence>
<keyword evidence="4 8" id="KW-0012">Acyltransferase</keyword>
<gene>
    <name evidence="11" type="primary">atoB</name>
    <name evidence="11" type="ORF">GCM10011600_26930</name>
</gene>
<evidence type="ECO:0000259" key="10">
    <source>
        <dbReference type="Pfam" id="PF02803"/>
    </source>
</evidence>
<dbReference type="PROSITE" id="PS00098">
    <property type="entry name" value="THIOLASE_1"/>
    <property type="match status" value="1"/>
</dbReference>
<evidence type="ECO:0000313" key="11">
    <source>
        <dbReference type="EMBL" id="GHF24482.1"/>
    </source>
</evidence>
<feature type="domain" description="Thiolase C-terminal" evidence="10">
    <location>
        <begin position="266"/>
        <end position="388"/>
    </location>
</feature>
<dbReference type="RefSeq" id="WP_191284058.1">
    <property type="nucleotide sequence ID" value="NZ_BNAI01000008.1"/>
</dbReference>
<proteinExistence type="inferred from homology"/>
<dbReference type="EC" id="2.3.1.9" evidence="2"/>
<dbReference type="Gene3D" id="3.40.47.10">
    <property type="match status" value="2"/>
</dbReference>
<accession>A0A8J3GST1</accession>
<name>A0A8J3GST1_9MICO</name>
<evidence type="ECO:0000259" key="9">
    <source>
        <dbReference type="Pfam" id="PF00108"/>
    </source>
</evidence>
<dbReference type="InterPro" id="IPR020616">
    <property type="entry name" value="Thiolase_N"/>
</dbReference>
<dbReference type="InterPro" id="IPR020610">
    <property type="entry name" value="Thiolase_AS"/>
</dbReference>
<dbReference type="InterPro" id="IPR002155">
    <property type="entry name" value="Thiolase"/>
</dbReference>
<protein>
    <recommendedName>
        <fullName evidence="6">Probable acetyl-CoA acetyltransferase</fullName>
        <ecNumber evidence="2">2.3.1.9</ecNumber>
    </recommendedName>
    <alternativeName>
        <fullName evidence="5">Acetoacetyl-CoA thiolase</fullName>
    </alternativeName>
</protein>
<evidence type="ECO:0000256" key="7">
    <source>
        <dbReference type="PIRSR" id="PIRSR000429-1"/>
    </source>
</evidence>
<comment type="similarity">
    <text evidence="1 8">Belongs to the thiolase-like superfamily. Thiolase family.</text>
</comment>
<reference evidence="11" key="2">
    <citation type="submission" date="2020-09" db="EMBL/GenBank/DDBJ databases">
        <authorList>
            <person name="Sun Q."/>
            <person name="Zhou Y."/>
        </authorList>
    </citation>
    <scope>NUCLEOTIDE SEQUENCE</scope>
    <source>
        <strain evidence="11">CGMCC 1.16548</strain>
    </source>
</reference>
<evidence type="ECO:0000256" key="5">
    <source>
        <dbReference type="ARBA" id="ARBA00030755"/>
    </source>
</evidence>
<dbReference type="Proteomes" id="UP000617531">
    <property type="component" value="Unassembled WGS sequence"/>
</dbReference>
<dbReference type="SUPFAM" id="SSF53901">
    <property type="entry name" value="Thiolase-like"/>
    <property type="match status" value="2"/>
</dbReference>
<dbReference type="Pfam" id="PF02803">
    <property type="entry name" value="Thiolase_C"/>
    <property type="match status" value="1"/>
</dbReference>
<dbReference type="AlphaFoldDB" id="A0A8J3GST1"/>
<feature type="active site" description="Acyl-thioester intermediate" evidence="7">
    <location>
        <position position="87"/>
    </location>
</feature>
<feature type="domain" description="Thiolase N-terminal" evidence="9">
    <location>
        <begin position="3"/>
        <end position="258"/>
    </location>
</feature>
<reference evidence="11" key="1">
    <citation type="journal article" date="2014" name="Int. J. Syst. Evol. Microbiol.">
        <title>Complete genome sequence of Corynebacterium casei LMG S-19264T (=DSM 44701T), isolated from a smear-ripened cheese.</title>
        <authorList>
            <consortium name="US DOE Joint Genome Institute (JGI-PGF)"/>
            <person name="Walter F."/>
            <person name="Albersmeier A."/>
            <person name="Kalinowski J."/>
            <person name="Ruckert C."/>
        </authorList>
    </citation>
    <scope>NUCLEOTIDE SEQUENCE</scope>
    <source>
        <strain evidence="11">CGMCC 1.16548</strain>
    </source>
</reference>
<keyword evidence="3 8" id="KW-0808">Transferase</keyword>
<feature type="active site" description="Proton acceptor" evidence="7">
    <location>
        <position position="376"/>
    </location>
</feature>
<dbReference type="InterPro" id="IPR020615">
    <property type="entry name" value="Thiolase_acyl_enz_int_AS"/>
</dbReference>
<evidence type="ECO:0000256" key="8">
    <source>
        <dbReference type="RuleBase" id="RU003557"/>
    </source>
</evidence>
<dbReference type="EMBL" id="BNAI01000008">
    <property type="protein sequence ID" value="GHF24482.1"/>
    <property type="molecule type" value="Genomic_DNA"/>
</dbReference>
<dbReference type="PANTHER" id="PTHR18919">
    <property type="entry name" value="ACETYL-COA C-ACYLTRANSFERASE"/>
    <property type="match status" value="1"/>
</dbReference>
<organism evidence="11 12">
    <name type="scientific">Pseudolysinimonas yzui</name>
    <dbReference type="NCBI Taxonomy" id="2708254"/>
    <lineage>
        <taxon>Bacteria</taxon>
        <taxon>Bacillati</taxon>
        <taxon>Actinomycetota</taxon>
        <taxon>Actinomycetes</taxon>
        <taxon>Micrococcales</taxon>
        <taxon>Microbacteriaceae</taxon>
        <taxon>Pseudolysinimonas</taxon>
    </lineage>
</organism>
<dbReference type="InterPro" id="IPR020613">
    <property type="entry name" value="Thiolase_CS"/>
</dbReference>
<evidence type="ECO:0000256" key="2">
    <source>
        <dbReference type="ARBA" id="ARBA00012705"/>
    </source>
</evidence>
<dbReference type="PANTHER" id="PTHR18919:SF107">
    <property type="entry name" value="ACETYL-COA ACETYLTRANSFERASE, CYTOSOLIC"/>
    <property type="match status" value="1"/>
</dbReference>
<evidence type="ECO:0000256" key="1">
    <source>
        <dbReference type="ARBA" id="ARBA00010982"/>
    </source>
</evidence>
<evidence type="ECO:0000256" key="3">
    <source>
        <dbReference type="ARBA" id="ARBA00022679"/>
    </source>
</evidence>
<dbReference type="GO" id="GO:0003985">
    <property type="term" value="F:acetyl-CoA C-acetyltransferase activity"/>
    <property type="evidence" value="ECO:0007669"/>
    <property type="project" value="UniProtKB-EC"/>
</dbReference>
<dbReference type="InterPro" id="IPR016039">
    <property type="entry name" value="Thiolase-like"/>
</dbReference>
<keyword evidence="12" id="KW-1185">Reference proteome</keyword>
<dbReference type="CDD" id="cd00751">
    <property type="entry name" value="thiolase"/>
    <property type="match status" value="1"/>
</dbReference>
<dbReference type="PROSITE" id="PS00099">
    <property type="entry name" value="THIOLASE_3"/>
    <property type="match status" value="1"/>
</dbReference>
<feature type="active site" description="Proton acceptor" evidence="7">
    <location>
        <position position="345"/>
    </location>
</feature>
<dbReference type="PIRSF" id="PIRSF000429">
    <property type="entry name" value="Ac-CoA_Ac_transf"/>
    <property type="match status" value="1"/>
</dbReference>
<sequence length="390" mass="39029">MSVVIAGYARTPFSRFTGRFADIPASDLAAHAIRAALVRASVEAAEVERIWGGQVLPAAAGQGPIRQAAVGAGIPLSSPAMTINAVCLSGMEAVIAAARNIEAGEHGIVVAAGMESMSRAPHAFRGRAGVKYGAIEMIDTLEHDALLDSFEHVSMGASTEAGNADNNVTREAQDAWSAGSHQRALASAAFLAEEIAPYTLTSRAGETVVTDDDGVRADTTPESLAKLRGAFSAGGSITAGNSSQITDGAAALVLMSEETAAARGITPLARIESHAAVAGPDTRLHAQPANAILAALARLEGVTPAQLAAVEINEAFAAVAVRSVELLGISGDIVNAHGGAIALGHPVGASGARIVGTLARQLVAAGSGSYGAAGICGGGGQGSAIVLRAI</sequence>
<evidence type="ECO:0000256" key="6">
    <source>
        <dbReference type="ARBA" id="ARBA00040529"/>
    </source>
</evidence>
<evidence type="ECO:0000256" key="4">
    <source>
        <dbReference type="ARBA" id="ARBA00023315"/>
    </source>
</evidence>
<dbReference type="PROSITE" id="PS00737">
    <property type="entry name" value="THIOLASE_2"/>
    <property type="match status" value="1"/>
</dbReference>
<dbReference type="NCBIfam" id="TIGR01930">
    <property type="entry name" value="AcCoA-C-Actrans"/>
    <property type="match status" value="1"/>
</dbReference>